<dbReference type="Pfam" id="PF00934">
    <property type="entry name" value="PE"/>
    <property type="match status" value="1"/>
</dbReference>
<dbReference type="RefSeq" id="WP_369737481.1">
    <property type="nucleotide sequence ID" value="NZ_JBGEDP010000001.1"/>
</dbReference>
<dbReference type="InterPro" id="IPR000084">
    <property type="entry name" value="PE-PGRS_N"/>
</dbReference>
<dbReference type="EMBL" id="JBGEDP010000001">
    <property type="protein sequence ID" value="MEY8015061.1"/>
    <property type="molecule type" value="Genomic_DNA"/>
</dbReference>
<evidence type="ECO:0000259" key="1">
    <source>
        <dbReference type="Pfam" id="PF00934"/>
    </source>
</evidence>
<dbReference type="SUPFAM" id="SSF140459">
    <property type="entry name" value="PE/PPE dimer-like"/>
    <property type="match status" value="1"/>
</dbReference>
<sequence>MSLLFAAPEALAGAASDLAGLGATISAANAAAAPATTGILAAARDEVSTQIAALFSEHAARYQQLSTQVSEFHQRFVQALTAAANAYASTETSAVQTLVNAVNTPAEMLLGHPLIGSVPGWTAGGGVAGLLGTGIFGGSGAAAIPAAAALLGPAAVAGAAAVPAANILLPLGTAIENAYLAIEPWVSYGFDLVSYAVRWVFLIGILAPQINYFYDLFEPIVQSVLFNTIDFLDGTVSFTQGLNNISAATMASIDQFITTENYWFRSLFPPPPPLGVNLP</sequence>
<evidence type="ECO:0000313" key="3">
    <source>
        <dbReference type="Proteomes" id="UP001564760"/>
    </source>
</evidence>
<proteinExistence type="predicted"/>
<gene>
    <name evidence="2" type="ORF">AB8998_08595</name>
</gene>
<dbReference type="Gene3D" id="1.10.287.850">
    <property type="entry name" value="HP0062-like domain"/>
    <property type="match status" value="1"/>
</dbReference>
<keyword evidence="3" id="KW-1185">Reference proteome</keyword>
<reference evidence="2 3" key="1">
    <citation type="submission" date="2024-08" db="EMBL/GenBank/DDBJ databases">
        <title>Mycobacterium servetensis sp. nov., a novel rapid-growing mycobacterial species recovered from a human patient in Zaragoza, Spain.</title>
        <authorList>
            <person name="Tristancho-Baro A.I."/>
            <person name="Buenestado-Serrano S."/>
            <person name="Garcia De Viedma D."/>
            <person name="Milagro-Beamonte A."/>
            <person name="Burillo N."/>
            <person name="Sanz S."/>
            <person name="Lopez-Calleja A.I."/>
            <person name="Penas-Utrilla D."/>
            <person name="Guardingo M."/>
            <person name="Garcia M.J."/>
            <person name="Vinuelas-Bayon J."/>
        </authorList>
    </citation>
    <scope>NUCLEOTIDE SEQUENCE [LARGE SCALE GENOMIC DNA]</scope>
    <source>
        <strain evidence="3">HUMS_12744610</strain>
    </source>
</reference>
<dbReference type="InterPro" id="IPR038332">
    <property type="entry name" value="PPE_sf"/>
</dbReference>
<organism evidence="2 3">
    <name type="scientific">Mycobacterium servetii</name>
    <dbReference type="NCBI Taxonomy" id="3237418"/>
    <lineage>
        <taxon>Bacteria</taxon>
        <taxon>Bacillati</taxon>
        <taxon>Actinomycetota</taxon>
        <taxon>Actinomycetes</taxon>
        <taxon>Mycobacteriales</taxon>
        <taxon>Mycobacteriaceae</taxon>
        <taxon>Mycobacterium</taxon>
    </lineage>
</organism>
<comment type="caution">
    <text evidence="2">The sequence shown here is derived from an EMBL/GenBank/DDBJ whole genome shotgun (WGS) entry which is preliminary data.</text>
</comment>
<dbReference type="Proteomes" id="UP001564760">
    <property type="component" value="Unassembled WGS sequence"/>
</dbReference>
<evidence type="ECO:0000313" key="2">
    <source>
        <dbReference type="EMBL" id="MEY8015061.1"/>
    </source>
</evidence>
<name>A0ABV4C0K0_9MYCO</name>
<accession>A0ABV4C0K0</accession>
<protein>
    <submittedName>
        <fullName evidence="2">PE family protein</fullName>
    </submittedName>
</protein>
<feature type="domain" description="PE" evidence="1">
    <location>
        <begin position="4"/>
        <end position="93"/>
    </location>
</feature>